<sequence>MTAMNLCKFGSGNDLIARGGVSILNLGYNSSAMSDYFGGFWVKVLNFRSPVVDKGHAKHACGVAIILKLLNISVEAFFSLRSSKYNFHLIFFLFQIQPRLLQALI</sequence>
<accession>A0A2P5DTA4</accession>
<keyword evidence="2" id="KW-1185">Reference proteome</keyword>
<name>A0A2P5DTA4_PARAD</name>
<dbReference type="Proteomes" id="UP000237105">
    <property type="component" value="Unassembled WGS sequence"/>
</dbReference>
<reference evidence="2" key="1">
    <citation type="submission" date="2016-06" db="EMBL/GenBank/DDBJ databases">
        <title>Parallel loss of symbiosis genes in relatives of nitrogen-fixing non-legume Parasponia.</title>
        <authorList>
            <person name="Van Velzen R."/>
            <person name="Holmer R."/>
            <person name="Bu F."/>
            <person name="Rutten L."/>
            <person name="Van Zeijl A."/>
            <person name="Liu W."/>
            <person name="Santuari L."/>
            <person name="Cao Q."/>
            <person name="Sharma T."/>
            <person name="Shen D."/>
            <person name="Roswanjaya Y."/>
            <person name="Wardhani T."/>
            <person name="Kalhor M.S."/>
            <person name="Jansen J."/>
            <person name="Van den Hoogen J."/>
            <person name="Gungor B."/>
            <person name="Hartog M."/>
            <person name="Hontelez J."/>
            <person name="Verver J."/>
            <person name="Yang W.-C."/>
            <person name="Schijlen E."/>
            <person name="Repin R."/>
            <person name="Schilthuizen M."/>
            <person name="Schranz E."/>
            <person name="Heidstra R."/>
            <person name="Miyata K."/>
            <person name="Fedorova E."/>
            <person name="Kohlen W."/>
            <person name="Bisseling T."/>
            <person name="Smit S."/>
            <person name="Geurts R."/>
        </authorList>
    </citation>
    <scope>NUCLEOTIDE SEQUENCE [LARGE SCALE GENOMIC DNA]</scope>
    <source>
        <strain evidence="2">cv. WU1-14</strain>
    </source>
</reference>
<comment type="caution">
    <text evidence="1">The sequence shown here is derived from an EMBL/GenBank/DDBJ whole genome shotgun (WGS) entry which is preliminary data.</text>
</comment>
<dbReference type="EMBL" id="JXTB01000018">
    <property type="protein sequence ID" value="PON76508.1"/>
    <property type="molecule type" value="Genomic_DNA"/>
</dbReference>
<organism evidence="1 2">
    <name type="scientific">Parasponia andersonii</name>
    <name type="common">Sponia andersonii</name>
    <dbReference type="NCBI Taxonomy" id="3476"/>
    <lineage>
        <taxon>Eukaryota</taxon>
        <taxon>Viridiplantae</taxon>
        <taxon>Streptophyta</taxon>
        <taxon>Embryophyta</taxon>
        <taxon>Tracheophyta</taxon>
        <taxon>Spermatophyta</taxon>
        <taxon>Magnoliopsida</taxon>
        <taxon>eudicotyledons</taxon>
        <taxon>Gunneridae</taxon>
        <taxon>Pentapetalae</taxon>
        <taxon>rosids</taxon>
        <taxon>fabids</taxon>
        <taxon>Rosales</taxon>
        <taxon>Cannabaceae</taxon>
        <taxon>Parasponia</taxon>
    </lineage>
</organism>
<evidence type="ECO:0000313" key="2">
    <source>
        <dbReference type="Proteomes" id="UP000237105"/>
    </source>
</evidence>
<proteinExistence type="predicted"/>
<evidence type="ECO:0000313" key="1">
    <source>
        <dbReference type="EMBL" id="PON76508.1"/>
    </source>
</evidence>
<protein>
    <submittedName>
        <fullName evidence="1">Uncharacterized protein</fullName>
    </submittedName>
</protein>
<dbReference type="AlphaFoldDB" id="A0A2P5DTA4"/>
<gene>
    <name evidence="1" type="ORF">PanWU01x14_035620</name>
</gene>